<evidence type="ECO:0000313" key="3">
    <source>
        <dbReference type="Proteomes" id="UP000184111"/>
    </source>
</evidence>
<proteinExistence type="predicted"/>
<dbReference type="Pfam" id="PF03473">
    <property type="entry name" value="MOSC"/>
    <property type="match status" value="1"/>
</dbReference>
<evidence type="ECO:0000313" key="2">
    <source>
        <dbReference type="EMBL" id="SHL49818.1"/>
    </source>
</evidence>
<dbReference type="AlphaFoldDB" id="A0A1M7B475"/>
<dbReference type="STRING" id="310782.SAMN05216499_104277"/>
<dbReference type="PANTHER" id="PTHR14237:SF19">
    <property type="entry name" value="MITOCHONDRIAL AMIDOXIME REDUCING COMPONENT 1"/>
    <property type="match status" value="1"/>
</dbReference>
<dbReference type="EMBL" id="FRBI01000004">
    <property type="protein sequence ID" value="SHL49818.1"/>
    <property type="molecule type" value="Genomic_DNA"/>
</dbReference>
<evidence type="ECO:0000259" key="1">
    <source>
        <dbReference type="PROSITE" id="PS51340"/>
    </source>
</evidence>
<dbReference type="InterPro" id="IPR005302">
    <property type="entry name" value="MoCF_Sase_C"/>
</dbReference>
<name>A0A1M7B475_9ACTN</name>
<organism evidence="2 3">
    <name type="scientific">Actinacidiphila paucisporea</name>
    <dbReference type="NCBI Taxonomy" id="310782"/>
    <lineage>
        <taxon>Bacteria</taxon>
        <taxon>Bacillati</taxon>
        <taxon>Actinomycetota</taxon>
        <taxon>Actinomycetes</taxon>
        <taxon>Kitasatosporales</taxon>
        <taxon>Streptomycetaceae</taxon>
        <taxon>Actinacidiphila</taxon>
    </lineage>
</organism>
<protein>
    <recommendedName>
        <fullName evidence="1">MOSC domain-containing protein</fullName>
    </recommendedName>
</protein>
<dbReference type="InterPro" id="IPR011037">
    <property type="entry name" value="Pyrv_Knase-like_insert_dom_sf"/>
</dbReference>
<accession>A0A1M7B475</accession>
<dbReference type="OrthoDB" id="9793178at2"/>
<dbReference type="RefSeq" id="WP_073496048.1">
    <property type="nucleotide sequence ID" value="NZ_FRBI01000004.1"/>
</dbReference>
<dbReference type="Proteomes" id="UP000184111">
    <property type="component" value="Unassembled WGS sequence"/>
</dbReference>
<dbReference type="PROSITE" id="PS51340">
    <property type="entry name" value="MOSC"/>
    <property type="match status" value="1"/>
</dbReference>
<dbReference type="Pfam" id="PF03476">
    <property type="entry name" value="MOSC_N"/>
    <property type="match status" value="1"/>
</dbReference>
<dbReference type="PANTHER" id="PTHR14237">
    <property type="entry name" value="MOLYBDOPTERIN COFACTOR SULFURASE MOSC"/>
    <property type="match status" value="1"/>
</dbReference>
<dbReference type="InterPro" id="IPR005303">
    <property type="entry name" value="MOCOS_middle"/>
</dbReference>
<keyword evidence="3" id="KW-1185">Reference proteome</keyword>
<dbReference type="GO" id="GO:0003824">
    <property type="term" value="F:catalytic activity"/>
    <property type="evidence" value="ECO:0007669"/>
    <property type="project" value="InterPro"/>
</dbReference>
<dbReference type="GO" id="GO:0030151">
    <property type="term" value="F:molybdenum ion binding"/>
    <property type="evidence" value="ECO:0007669"/>
    <property type="project" value="InterPro"/>
</dbReference>
<reference evidence="2 3" key="1">
    <citation type="submission" date="2016-11" db="EMBL/GenBank/DDBJ databases">
        <authorList>
            <person name="Jaros S."/>
            <person name="Januszkiewicz K."/>
            <person name="Wedrychowicz H."/>
        </authorList>
    </citation>
    <scope>NUCLEOTIDE SEQUENCE [LARGE SCALE GENOMIC DNA]</scope>
    <source>
        <strain evidence="2 3">CGMCC 4.2025</strain>
    </source>
</reference>
<dbReference type="SUPFAM" id="SSF141673">
    <property type="entry name" value="MOSC N-terminal domain-like"/>
    <property type="match status" value="1"/>
</dbReference>
<dbReference type="SUPFAM" id="SSF50800">
    <property type="entry name" value="PK beta-barrel domain-like"/>
    <property type="match status" value="1"/>
</dbReference>
<dbReference type="GO" id="GO:0030170">
    <property type="term" value="F:pyridoxal phosphate binding"/>
    <property type="evidence" value="ECO:0007669"/>
    <property type="project" value="InterPro"/>
</dbReference>
<sequence>MTTPRLSALNIYPVKSLRAVGTQEAVVEPWGLAEDRRWMLVDAGTDSAVTQREQPRLTLLAALPVGGGGLRLTAPGQPPLTVVPPASGPLRTVRLFAGKVDVLPAGDEADAWFSGYLGTPVRLVHLDDPGVRRPIDPRYALPGETVSLADGYPLLVTTTASLDALNALIAAGDRAQEGPLPMSRFRPNVVVDGTDPWAEDGWRRVRIGQVTFRVPKPCGRCVVTTTDQDSGARGKEPLRTLARHRRIGSALVFGQNLVPEQSGTLRVGDPLTTLE</sequence>
<gene>
    <name evidence="2" type="ORF">SAMN05216499_104277</name>
</gene>
<feature type="domain" description="MOSC" evidence="1">
    <location>
        <begin position="127"/>
        <end position="274"/>
    </location>
</feature>